<dbReference type="GO" id="GO:0030544">
    <property type="term" value="F:Hsp70 protein binding"/>
    <property type="evidence" value="ECO:0007669"/>
    <property type="project" value="TreeGrafter"/>
</dbReference>
<gene>
    <name evidence="1" type="ORF">MPUS1402_LOCUS688</name>
</gene>
<dbReference type="Pfam" id="PF10274">
    <property type="entry name" value="ParcG"/>
    <property type="match status" value="1"/>
</dbReference>
<dbReference type="EMBL" id="HBDY01000914">
    <property type="protein sequence ID" value="CAD8227409.1"/>
    <property type="molecule type" value="Transcribed_RNA"/>
</dbReference>
<dbReference type="InterPro" id="IPR019399">
    <property type="entry name" value="Parkin_co-regulated_protein"/>
</dbReference>
<dbReference type="PANTHER" id="PTHR21207:SF2">
    <property type="entry name" value="PARKIN COREGULATED GENE PROTEIN"/>
    <property type="match status" value="1"/>
</dbReference>
<organism evidence="1">
    <name type="scientific">Micromonas pusilla</name>
    <name type="common">Picoplanktonic green alga</name>
    <name type="synonym">Chromulina pusilla</name>
    <dbReference type="NCBI Taxonomy" id="38833"/>
    <lineage>
        <taxon>Eukaryota</taxon>
        <taxon>Viridiplantae</taxon>
        <taxon>Chlorophyta</taxon>
        <taxon>Mamiellophyceae</taxon>
        <taxon>Mamiellales</taxon>
        <taxon>Mamiellaceae</taxon>
        <taxon>Micromonas</taxon>
    </lineage>
</organism>
<sequence length="307" mass="34097">MADVKANDVAGALMQNSYCDTKIKGIASGKGNVETGSCFDQTLPNTFRRAGAHPVSRAALPKFSASTMSHRWPTTKPGTSEYLKRGDGEKIKRGTMKKMEAPVGPPKAGAFAKRDNPPNSQFRKFYERGDLPVAVKFLGSKNVISWKVDVEKLDFHHYLPIFMDGVREKEEPYRFLAVKGVEDLLKAGGQKILPVIPQLIIPIKTALNTRDPSVVCIVVQLLQKLVVSAELVGEALVPYYRQILPILNLFKNRNNNVGDAIDYGQRKKACMGELILDTLQLFETYGGEDAFINIKYMVPTYESCINL</sequence>
<protein>
    <submittedName>
        <fullName evidence="1">Uncharacterized protein</fullName>
    </submittedName>
</protein>
<dbReference type="GO" id="GO:0051879">
    <property type="term" value="F:Hsp90 protein binding"/>
    <property type="evidence" value="ECO:0007669"/>
    <property type="project" value="TreeGrafter"/>
</dbReference>
<accession>A0A7R9XUA0</accession>
<evidence type="ECO:0000313" key="1">
    <source>
        <dbReference type="EMBL" id="CAD8227409.1"/>
    </source>
</evidence>
<dbReference type="InterPro" id="IPR011989">
    <property type="entry name" value="ARM-like"/>
</dbReference>
<dbReference type="InterPro" id="IPR016024">
    <property type="entry name" value="ARM-type_fold"/>
</dbReference>
<dbReference type="AlphaFoldDB" id="A0A7R9XUA0"/>
<proteinExistence type="predicted"/>
<name>A0A7R9XUA0_MICPS</name>
<reference evidence="1" key="1">
    <citation type="submission" date="2021-01" db="EMBL/GenBank/DDBJ databases">
        <authorList>
            <person name="Corre E."/>
            <person name="Pelletier E."/>
            <person name="Niang G."/>
            <person name="Scheremetjew M."/>
            <person name="Finn R."/>
            <person name="Kale V."/>
            <person name="Holt S."/>
            <person name="Cochrane G."/>
            <person name="Meng A."/>
            <person name="Brown T."/>
            <person name="Cohen L."/>
        </authorList>
    </citation>
    <scope>NUCLEOTIDE SEQUENCE</scope>
    <source>
        <strain evidence="1">RCC1614</strain>
    </source>
</reference>
<dbReference type="SUPFAM" id="SSF48371">
    <property type="entry name" value="ARM repeat"/>
    <property type="match status" value="1"/>
</dbReference>
<dbReference type="Gene3D" id="1.25.10.10">
    <property type="entry name" value="Leucine-rich Repeat Variant"/>
    <property type="match status" value="1"/>
</dbReference>
<dbReference type="PANTHER" id="PTHR21207">
    <property type="entry name" value="PARKIN COREGULATED GENE PROTEIN PARK2 COREGULATED"/>
    <property type="match status" value="1"/>
</dbReference>